<evidence type="ECO:0000256" key="1">
    <source>
        <dbReference type="ARBA" id="ARBA00037999"/>
    </source>
</evidence>
<accession>A0A1G6CV97</accession>
<dbReference type="RefSeq" id="WP_090877052.1">
    <property type="nucleotide sequence ID" value="NZ_FMXQ01000005.1"/>
</dbReference>
<feature type="modified residue" description="N6-(pyridoxal phosphate)lysine" evidence="3">
    <location>
        <position position="185"/>
    </location>
</feature>
<dbReference type="Proteomes" id="UP000199071">
    <property type="component" value="Unassembled WGS sequence"/>
</dbReference>
<comment type="similarity">
    <text evidence="1 4">Belongs to the DegT/DnrJ/EryC1 family.</text>
</comment>
<proteinExistence type="inferred from homology"/>
<dbReference type="Pfam" id="PF01041">
    <property type="entry name" value="DegT_DnrJ_EryC1"/>
    <property type="match status" value="1"/>
</dbReference>
<keyword evidence="3 4" id="KW-0663">Pyridoxal phosphate</keyword>
<dbReference type="Gene3D" id="3.40.640.10">
    <property type="entry name" value="Type I PLP-dependent aspartate aminotransferase-like (Major domain)"/>
    <property type="match status" value="1"/>
</dbReference>
<dbReference type="EMBL" id="FMXQ01000005">
    <property type="protein sequence ID" value="SDB36847.1"/>
    <property type="molecule type" value="Genomic_DNA"/>
</dbReference>
<dbReference type="PIRSF" id="PIRSF000390">
    <property type="entry name" value="PLP_StrS"/>
    <property type="match status" value="1"/>
</dbReference>
<dbReference type="InterPro" id="IPR015421">
    <property type="entry name" value="PyrdxlP-dep_Trfase_major"/>
</dbReference>
<evidence type="ECO:0000313" key="5">
    <source>
        <dbReference type="EMBL" id="SDB36847.1"/>
    </source>
</evidence>
<sequence length="391" mass="42781">MSGSPFSPWPAFTEEEADATRAVMLSNQVNYWTGPQGRSFEQEFAAFTGTACAIAVANGTVALDLAWMALGVGPGDEVIVTPRTFIASVSSIVNTGAVPVFADVDRDSQNITPETVTPLISPKTRAILTVHLNGWPCEMDGFRDIANATGVSLVEDCAQAHGARFRGSPVGALGDIAAWSFCQDKIMSTGGEGGMLTTNRRDLWSSAWSYKDHGKSPEAAFERQRPAGYRWLHDSFGSNARLTEMQSAIGRIQLKRMPAWHGARTRNAAAILEAAHNHPVWRVPDMPPHIDHAWYRCHLAVRPDSLKNGWDRDRIIARINALGVPCNVGSCPEVYRERAFDDTGYRPAQRLAVARELGETSVVFLVHPTLTVEEIDRTCLAISDVAREAIR</sequence>
<dbReference type="GO" id="GO:0008483">
    <property type="term" value="F:transaminase activity"/>
    <property type="evidence" value="ECO:0007669"/>
    <property type="project" value="TreeGrafter"/>
</dbReference>
<dbReference type="CDD" id="cd00616">
    <property type="entry name" value="AHBA_syn"/>
    <property type="match status" value="1"/>
</dbReference>
<dbReference type="GO" id="GO:0030170">
    <property type="term" value="F:pyridoxal phosphate binding"/>
    <property type="evidence" value="ECO:0007669"/>
    <property type="project" value="TreeGrafter"/>
</dbReference>
<dbReference type="InterPro" id="IPR015422">
    <property type="entry name" value="PyrdxlP-dep_Trfase_small"/>
</dbReference>
<protein>
    <submittedName>
        <fullName evidence="5">dTDP-4-amino-4,6-dideoxygalactose transaminase</fullName>
    </submittedName>
</protein>
<evidence type="ECO:0000313" key="6">
    <source>
        <dbReference type="Proteomes" id="UP000199071"/>
    </source>
</evidence>
<dbReference type="OrthoDB" id="9768668at2"/>
<name>A0A1G6CV97_9HYPH</name>
<dbReference type="InterPro" id="IPR000653">
    <property type="entry name" value="DegT/StrS_aminotransferase"/>
</dbReference>
<keyword evidence="6" id="KW-1185">Reference proteome</keyword>
<dbReference type="PANTHER" id="PTHR30244">
    <property type="entry name" value="TRANSAMINASE"/>
    <property type="match status" value="1"/>
</dbReference>
<dbReference type="PANTHER" id="PTHR30244:SF34">
    <property type="entry name" value="DTDP-4-AMINO-4,6-DIDEOXYGALACTOSE TRANSAMINASE"/>
    <property type="match status" value="1"/>
</dbReference>
<dbReference type="AlphaFoldDB" id="A0A1G6CV97"/>
<dbReference type="SUPFAM" id="SSF53383">
    <property type="entry name" value="PLP-dependent transferases"/>
    <property type="match status" value="1"/>
</dbReference>
<gene>
    <name evidence="5" type="ORF">SAMN02982931_02801</name>
</gene>
<feature type="active site" description="Proton acceptor" evidence="2">
    <location>
        <position position="185"/>
    </location>
</feature>
<organism evidence="5 6">
    <name type="scientific">Bauldia litoralis</name>
    <dbReference type="NCBI Taxonomy" id="665467"/>
    <lineage>
        <taxon>Bacteria</taxon>
        <taxon>Pseudomonadati</taxon>
        <taxon>Pseudomonadota</taxon>
        <taxon>Alphaproteobacteria</taxon>
        <taxon>Hyphomicrobiales</taxon>
        <taxon>Kaistiaceae</taxon>
        <taxon>Bauldia</taxon>
    </lineage>
</organism>
<evidence type="ECO:0000256" key="3">
    <source>
        <dbReference type="PIRSR" id="PIRSR000390-2"/>
    </source>
</evidence>
<dbReference type="STRING" id="665467.SAMN02982931_02801"/>
<dbReference type="InterPro" id="IPR015424">
    <property type="entry name" value="PyrdxlP-dep_Trfase"/>
</dbReference>
<reference evidence="5 6" key="1">
    <citation type="submission" date="2016-10" db="EMBL/GenBank/DDBJ databases">
        <authorList>
            <person name="de Groot N.N."/>
        </authorList>
    </citation>
    <scope>NUCLEOTIDE SEQUENCE [LARGE SCALE GENOMIC DNA]</scope>
    <source>
        <strain evidence="5 6">ATCC 35022</strain>
    </source>
</reference>
<dbReference type="GO" id="GO:0000271">
    <property type="term" value="P:polysaccharide biosynthetic process"/>
    <property type="evidence" value="ECO:0007669"/>
    <property type="project" value="TreeGrafter"/>
</dbReference>
<dbReference type="Gene3D" id="3.90.1150.10">
    <property type="entry name" value="Aspartate Aminotransferase, domain 1"/>
    <property type="match status" value="1"/>
</dbReference>
<evidence type="ECO:0000256" key="2">
    <source>
        <dbReference type="PIRSR" id="PIRSR000390-1"/>
    </source>
</evidence>
<evidence type="ECO:0000256" key="4">
    <source>
        <dbReference type="RuleBase" id="RU004508"/>
    </source>
</evidence>